<feature type="transmembrane region" description="Helical" evidence="1">
    <location>
        <begin position="293"/>
        <end position="313"/>
    </location>
</feature>
<feature type="transmembrane region" description="Helical" evidence="1">
    <location>
        <begin position="325"/>
        <end position="348"/>
    </location>
</feature>
<keyword evidence="1" id="KW-0472">Membrane</keyword>
<feature type="transmembrane region" description="Helical" evidence="1">
    <location>
        <begin position="148"/>
        <end position="167"/>
    </location>
</feature>
<dbReference type="GO" id="GO:0004175">
    <property type="term" value="F:endopeptidase activity"/>
    <property type="evidence" value="ECO:0007669"/>
    <property type="project" value="UniProtKB-ARBA"/>
</dbReference>
<organism evidence="3">
    <name type="scientific">Hellea balneolensis</name>
    <dbReference type="NCBI Taxonomy" id="287478"/>
    <lineage>
        <taxon>Bacteria</taxon>
        <taxon>Pseudomonadati</taxon>
        <taxon>Pseudomonadota</taxon>
        <taxon>Alphaproteobacteria</taxon>
        <taxon>Maricaulales</taxon>
        <taxon>Robiginitomaculaceae</taxon>
        <taxon>Hellea</taxon>
    </lineage>
</organism>
<name>A0A7C5LTL6_9PROT</name>
<sequence>MSTITPIRAFFAQTEIGESRWWSWLAVIWFAITLWFYGQIIVGIPLFIAGLAADPDGLDKLMEMTAQSQAQSDSLVSLATKAAFLLPVLVMILWFVRNQFSETSKPSMMKIAGGLAAISFVCLIYVSIKGSDPAQMEVINGWIAKSPIVYALMLLMFPPMAIGLWLGQKYIHKRTILSLHTAAKRFRWGRLLFAMVSLWVIAGGFSWLGHVSGISPVKFVFDPSRFWMYLPITLLLIPLQSATEEIMLRGYLNQGLGHYIKNPWVVFFITSAGFAALHLGNPEIAEATKDTPLILALSGYFFFGFFACILTYIDGGLESAIGMHAANNIFAASVIGYDNSALPIPTVFHVQLDTVVDSLSVLVMLSTLCVLMFLTRRPVEIR</sequence>
<feature type="transmembrane region" description="Helical" evidence="1">
    <location>
        <begin position="74"/>
        <end position="96"/>
    </location>
</feature>
<feature type="domain" description="CAAX prenyl protease 2/Lysostaphin resistance protein A-like" evidence="2">
    <location>
        <begin position="228"/>
        <end position="330"/>
    </location>
</feature>
<dbReference type="PANTHER" id="PTHR39430:SF1">
    <property type="entry name" value="PROTEASE"/>
    <property type="match status" value="1"/>
</dbReference>
<comment type="caution">
    <text evidence="3">The sequence shown here is derived from an EMBL/GenBank/DDBJ whole genome shotgun (WGS) entry which is preliminary data.</text>
</comment>
<dbReference type="InterPro" id="IPR003675">
    <property type="entry name" value="Rce1/LyrA-like_dom"/>
</dbReference>
<keyword evidence="1" id="KW-1133">Transmembrane helix</keyword>
<feature type="transmembrane region" description="Helical" evidence="1">
    <location>
        <begin position="354"/>
        <end position="374"/>
    </location>
</feature>
<dbReference type="EMBL" id="DRMJ01000442">
    <property type="protein sequence ID" value="HHL43637.1"/>
    <property type="molecule type" value="Genomic_DNA"/>
</dbReference>
<protein>
    <submittedName>
        <fullName evidence="3">CPBP family intramembrane metalloprotease</fullName>
    </submittedName>
</protein>
<dbReference type="Proteomes" id="UP000885830">
    <property type="component" value="Unassembled WGS sequence"/>
</dbReference>
<proteinExistence type="predicted"/>
<feature type="transmembrane region" description="Helical" evidence="1">
    <location>
        <begin position="188"/>
        <end position="206"/>
    </location>
</feature>
<keyword evidence="3" id="KW-0645">Protease</keyword>
<dbReference type="GO" id="GO:0008237">
    <property type="term" value="F:metallopeptidase activity"/>
    <property type="evidence" value="ECO:0007669"/>
    <property type="project" value="UniProtKB-KW"/>
</dbReference>
<keyword evidence="3" id="KW-0378">Hydrolase</keyword>
<keyword evidence="1" id="KW-0812">Transmembrane</keyword>
<dbReference type="Pfam" id="PF02517">
    <property type="entry name" value="Rce1-like"/>
    <property type="match status" value="1"/>
</dbReference>
<accession>A0A7C5LTL6</accession>
<keyword evidence="3" id="KW-0482">Metalloprotease</keyword>
<dbReference type="AlphaFoldDB" id="A0A7C5LTL6"/>
<gene>
    <name evidence="3" type="ORF">ENJ42_08470</name>
</gene>
<feature type="transmembrane region" description="Helical" evidence="1">
    <location>
        <begin position="108"/>
        <end position="128"/>
    </location>
</feature>
<evidence type="ECO:0000313" key="3">
    <source>
        <dbReference type="EMBL" id="HHL43637.1"/>
    </source>
</evidence>
<dbReference type="GO" id="GO:0080120">
    <property type="term" value="P:CAAX-box protein maturation"/>
    <property type="evidence" value="ECO:0007669"/>
    <property type="project" value="UniProtKB-ARBA"/>
</dbReference>
<feature type="transmembrane region" description="Helical" evidence="1">
    <location>
        <begin position="21"/>
        <end position="54"/>
    </location>
</feature>
<evidence type="ECO:0000259" key="2">
    <source>
        <dbReference type="Pfam" id="PF02517"/>
    </source>
</evidence>
<dbReference type="PANTHER" id="PTHR39430">
    <property type="entry name" value="MEMBRANE-ASSOCIATED PROTEASE-RELATED"/>
    <property type="match status" value="1"/>
</dbReference>
<feature type="transmembrane region" description="Helical" evidence="1">
    <location>
        <begin position="226"/>
        <end position="243"/>
    </location>
</feature>
<feature type="transmembrane region" description="Helical" evidence="1">
    <location>
        <begin position="264"/>
        <end position="281"/>
    </location>
</feature>
<reference evidence="3" key="1">
    <citation type="journal article" date="2020" name="mSystems">
        <title>Genome- and Community-Level Interaction Insights into Carbon Utilization and Element Cycling Functions of Hydrothermarchaeota in Hydrothermal Sediment.</title>
        <authorList>
            <person name="Zhou Z."/>
            <person name="Liu Y."/>
            <person name="Xu W."/>
            <person name="Pan J."/>
            <person name="Luo Z.H."/>
            <person name="Li M."/>
        </authorList>
    </citation>
    <scope>NUCLEOTIDE SEQUENCE [LARGE SCALE GENOMIC DNA]</scope>
    <source>
        <strain evidence="3">HyVt-485</strain>
    </source>
</reference>
<evidence type="ECO:0000256" key="1">
    <source>
        <dbReference type="SAM" id="Phobius"/>
    </source>
</evidence>